<evidence type="ECO:0000313" key="11">
    <source>
        <dbReference type="EMBL" id="AYO41560.1"/>
    </source>
</evidence>
<feature type="domain" description="Iron hydrogenase large subunit C-terminal" evidence="10">
    <location>
        <begin position="106"/>
        <end position="415"/>
    </location>
</feature>
<dbReference type="EMBL" id="CP033148">
    <property type="protein sequence ID" value="AYO41560.1"/>
    <property type="molecule type" value="Genomic_DNA"/>
</dbReference>
<evidence type="ECO:0000259" key="10">
    <source>
        <dbReference type="Pfam" id="PF02906"/>
    </source>
</evidence>
<sequence>MAFSGALTLTDLNDYLGPSQACIKPVEAPQSASGAPESTISMEDGVYVEAPVGAPRARTQLETAQISLNDCLACSGCVTSAETVLIGVQSLEEVRKELQRKDDRIFVASISSQTMASLQARMALPMHAVWDRVTRSLRSIGFDVVQDMALARHMSLMETVREFRTRYQARWHGTKDAPKLPMLASACPGWVCYAEKAHAELLPYVATTKSPQQLAGLLAKRVWGPQCRGRDMSDENAQYVYHVAVMPCYDKKLEAARQEPGQASKEVDCVLTTGELYDLTIDVDVSAKAEQTSLAWPPEPGSSSGGYLFAVLLDAYVSWTQAHPDTQPLVELRTIRSSDYTEYTLRAPDGTVIFKGATCYGFRNIQNLVRKVQRETGAKSSRGRGRMRSMVTADQQHPYDYVEVMACPGGCVNGGGQLRPPEDWAHAIETEAQNSTVQGWQGTDRRWVQHVEDAYWNDENRKVSVESASALLEDAARGSLRSWLNTWDERASDMVRRFPHGDLHTTFHAVASSTDGLSVQW</sequence>
<dbReference type="VEuPathDB" id="FungiDB:DNF11_0610"/>
<dbReference type="OrthoDB" id="10253113at2759"/>
<dbReference type="PANTHER" id="PTHR11615">
    <property type="entry name" value="NITRATE, FORMATE, IRON DEHYDROGENASE"/>
    <property type="match status" value="1"/>
</dbReference>
<keyword evidence="4" id="KW-0004">4Fe-4S</keyword>
<keyword evidence="12" id="KW-1185">Reference proteome</keyword>
<evidence type="ECO:0000313" key="12">
    <source>
        <dbReference type="Proteomes" id="UP000269793"/>
    </source>
</evidence>
<dbReference type="InterPro" id="IPR004108">
    <property type="entry name" value="Fe_hydrogenase_lsu_C"/>
</dbReference>
<evidence type="ECO:0000256" key="1">
    <source>
        <dbReference type="ARBA" id="ARBA00006596"/>
    </source>
</evidence>
<dbReference type="SUPFAM" id="SSF53920">
    <property type="entry name" value="Fe-only hydrogenase"/>
    <property type="match status" value="1"/>
</dbReference>
<protein>
    <recommendedName>
        <fullName evidence="2">Cytosolic Fe-S cluster assembly factor NAR1</fullName>
    </recommendedName>
    <alternativeName>
        <fullName evidence="3">Cytosolic Fe-S cluster assembly factor nar1</fullName>
    </alternativeName>
    <alternativeName>
        <fullName evidence="9">Nuclear architecture-related protein 1</fullName>
    </alternativeName>
</protein>
<keyword evidence="7" id="KW-0411">Iron-sulfur</keyword>
<gene>
    <name evidence="11" type="primary">NAR1</name>
    <name evidence="11" type="ORF">DNF11_0610</name>
</gene>
<dbReference type="InterPro" id="IPR050340">
    <property type="entry name" value="Cytosolic_Fe-S_CAF"/>
</dbReference>
<organism evidence="11 12">
    <name type="scientific">Malassezia restricta (strain ATCC 96810 / NBRC 103918 / CBS 7877)</name>
    <name type="common">Seborrheic dermatitis infection agent</name>
    <dbReference type="NCBI Taxonomy" id="425264"/>
    <lineage>
        <taxon>Eukaryota</taxon>
        <taxon>Fungi</taxon>
        <taxon>Dikarya</taxon>
        <taxon>Basidiomycota</taxon>
        <taxon>Ustilaginomycotina</taxon>
        <taxon>Malasseziomycetes</taxon>
        <taxon>Malasseziales</taxon>
        <taxon>Malasseziaceae</taxon>
        <taxon>Malassezia</taxon>
    </lineage>
</organism>
<evidence type="ECO:0000256" key="4">
    <source>
        <dbReference type="ARBA" id="ARBA00022485"/>
    </source>
</evidence>
<comment type="similarity">
    <text evidence="1">Belongs to the NARF family.</text>
</comment>
<dbReference type="GO" id="GO:0046872">
    <property type="term" value="F:metal ion binding"/>
    <property type="evidence" value="ECO:0007669"/>
    <property type="project" value="UniProtKB-KW"/>
</dbReference>
<dbReference type="GO" id="GO:0051539">
    <property type="term" value="F:4 iron, 4 sulfur cluster binding"/>
    <property type="evidence" value="ECO:0007669"/>
    <property type="project" value="UniProtKB-KW"/>
</dbReference>
<evidence type="ECO:0000256" key="3">
    <source>
        <dbReference type="ARBA" id="ARBA00017073"/>
    </source>
</evidence>
<evidence type="ECO:0000256" key="9">
    <source>
        <dbReference type="ARBA" id="ARBA00031269"/>
    </source>
</evidence>
<dbReference type="STRING" id="425264.A0A3G2S0R8"/>
<dbReference type="InterPro" id="IPR009016">
    <property type="entry name" value="Fe_hydrogenase"/>
</dbReference>
<reference evidence="11 12" key="1">
    <citation type="submission" date="2018-10" db="EMBL/GenBank/DDBJ databases">
        <title>Complete genome sequence of Malassezia restricta CBS 7877.</title>
        <authorList>
            <person name="Morand S.C."/>
            <person name="Bertignac M."/>
            <person name="Iltis A."/>
            <person name="Kolder I."/>
            <person name="Pirovano W."/>
            <person name="Jourdain R."/>
            <person name="Clavaud C."/>
        </authorList>
    </citation>
    <scope>NUCLEOTIDE SEQUENCE [LARGE SCALE GENOMIC DNA]</scope>
    <source>
        <strain evidence="11 12">CBS 7877</strain>
    </source>
</reference>
<comment type="function">
    <text evidence="8">Component of the cytosolic Fe/S protein assembly machinery. Required for maturation of extramitochondrial Fe/S proteins. May play a role in the transfer of pre-assembled Fe/S clusters to target apoproteins.</text>
</comment>
<keyword evidence="5" id="KW-0479">Metal-binding</keyword>
<evidence type="ECO:0000256" key="8">
    <source>
        <dbReference type="ARBA" id="ARBA00025099"/>
    </source>
</evidence>
<accession>A0A3G2S0R8</accession>
<evidence type="ECO:0000256" key="6">
    <source>
        <dbReference type="ARBA" id="ARBA00023004"/>
    </source>
</evidence>
<dbReference type="Gene3D" id="3.40.50.1780">
    <property type="match status" value="1"/>
</dbReference>
<dbReference type="FunFam" id="3.30.70.20:FF:000042">
    <property type="entry name" value="Cytosolic Fe-S cluster assembly factor NAR1"/>
    <property type="match status" value="1"/>
</dbReference>
<dbReference type="Pfam" id="PF02906">
    <property type="entry name" value="Fe_hyd_lg_C"/>
    <property type="match status" value="1"/>
</dbReference>
<name>A0A3G2S0R8_MALR7</name>
<evidence type="ECO:0000256" key="7">
    <source>
        <dbReference type="ARBA" id="ARBA00023014"/>
    </source>
</evidence>
<dbReference type="Gene3D" id="3.40.950.10">
    <property type="entry name" value="Fe-only Hydrogenase (Larger Subunit), Chain L, domain 3"/>
    <property type="match status" value="1"/>
</dbReference>
<evidence type="ECO:0000256" key="2">
    <source>
        <dbReference type="ARBA" id="ARBA00015854"/>
    </source>
</evidence>
<keyword evidence="6" id="KW-0408">Iron</keyword>
<dbReference type="AlphaFoldDB" id="A0A3G2S0R8"/>
<proteinExistence type="inferred from homology"/>
<dbReference type="Proteomes" id="UP000269793">
    <property type="component" value="Chromosome I"/>
</dbReference>
<evidence type="ECO:0000256" key="5">
    <source>
        <dbReference type="ARBA" id="ARBA00022723"/>
    </source>
</evidence>